<dbReference type="Gene3D" id="3.80.10.10">
    <property type="entry name" value="Ribonuclease Inhibitor"/>
    <property type="match status" value="1"/>
</dbReference>
<dbReference type="STRING" id="4529.A0A0E0RBN6"/>
<keyword evidence="4" id="KW-1185">Reference proteome</keyword>
<dbReference type="InterPro" id="IPR032675">
    <property type="entry name" value="LRR_dom_sf"/>
</dbReference>
<dbReference type="HOGENOM" id="CLU_829987_0_0_1"/>
<proteinExistence type="predicted"/>
<dbReference type="PANTHER" id="PTHR47186:SF56">
    <property type="entry name" value="GENOME ASSEMBLY, CHROMOSOME: II"/>
    <property type="match status" value="1"/>
</dbReference>
<organism evidence="3 4">
    <name type="scientific">Oryza rufipogon</name>
    <name type="common">Brownbeard rice</name>
    <name type="synonym">Asian wild rice</name>
    <dbReference type="NCBI Taxonomy" id="4529"/>
    <lineage>
        <taxon>Eukaryota</taxon>
        <taxon>Viridiplantae</taxon>
        <taxon>Streptophyta</taxon>
        <taxon>Embryophyta</taxon>
        <taxon>Tracheophyta</taxon>
        <taxon>Spermatophyta</taxon>
        <taxon>Magnoliopsida</taxon>
        <taxon>Liliopsida</taxon>
        <taxon>Poales</taxon>
        <taxon>Poaceae</taxon>
        <taxon>BOP clade</taxon>
        <taxon>Oryzoideae</taxon>
        <taxon>Oryzeae</taxon>
        <taxon>Oryzinae</taxon>
        <taxon>Oryza</taxon>
    </lineage>
</organism>
<dbReference type="AlphaFoldDB" id="A0A0E0RBN6"/>
<dbReference type="OMA" id="KLICMEN"/>
<sequence length="335" mass="38325">MAQRLSIQKEIEEKKTDLTSSYGIMELLVPTKRSVPYPLHLLNVLDLEGCRGLKKKHLKIICKKVSHLRYLGLKDTDIPCLPKHIHKLQQLETLDIRKTKVRESNMKYLFNQIEKMDKCLRSLSIWIEGPSNDDHADDPMLSLLSPPKFLQSLSISGTGALLTRWIGKLGQLSKLSLRETCLSDNDFVILGNLGCLCYLRLRYVSFEGSVLTFTNGAFMNLIILDIEDKEIRKLIFQYGATPKLEKLVWSCKCMESPEGLEDLQSLREFELNGVSQDIGIMQKDSIELCSFQDGGNGSKEKMLHKALNRKGGERIPSKKKIPFRNKVWQKIQFKL</sequence>
<dbReference type="Gramene" id="ORUFI11G23490.1">
    <property type="protein sequence ID" value="ORUFI11G23490.1"/>
    <property type="gene ID" value="ORUFI11G23490"/>
</dbReference>
<evidence type="ECO:0000259" key="2">
    <source>
        <dbReference type="Pfam" id="PF23598"/>
    </source>
</evidence>
<evidence type="ECO:0000313" key="4">
    <source>
        <dbReference type="Proteomes" id="UP000008022"/>
    </source>
</evidence>
<evidence type="ECO:0000256" key="1">
    <source>
        <dbReference type="ARBA" id="ARBA00022737"/>
    </source>
</evidence>
<name>A0A0E0RBN6_ORYRU</name>
<protein>
    <recommendedName>
        <fullName evidence="2">Disease resistance R13L4/SHOC-2-like LRR domain-containing protein</fullName>
    </recommendedName>
</protein>
<dbReference type="eggNOG" id="KOG4658">
    <property type="taxonomic scope" value="Eukaryota"/>
</dbReference>
<accession>A0A0E0RBN6</accession>
<reference evidence="4" key="1">
    <citation type="submission" date="2013-06" db="EMBL/GenBank/DDBJ databases">
        <authorList>
            <person name="Zhao Q."/>
        </authorList>
    </citation>
    <scope>NUCLEOTIDE SEQUENCE</scope>
    <source>
        <strain evidence="4">cv. W1943</strain>
    </source>
</reference>
<feature type="domain" description="Disease resistance R13L4/SHOC-2-like LRR" evidence="2">
    <location>
        <begin position="102"/>
        <end position="272"/>
    </location>
</feature>
<dbReference type="EnsemblPlants" id="ORUFI11G23490.1">
    <property type="protein sequence ID" value="ORUFI11G23490.1"/>
    <property type="gene ID" value="ORUFI11G23490"/>
</dbReference>
<dbReference type="Proteomes" id="UP000008022">
    <property type="component" value="Unassembled WGS sequence"/>
</dbReference>
<keyword evidence="1" id="KW-0677">Repeat</keyword>
<dbReference type="Pfam" id="PF23598">
    <property type="entry name" value="LRR_14"/>
    <property type="match status" value="1"/>
</dbReference>
<reference evidence="3" key="2">
    <citation type="submission" date="2015-06" db="UniProtKB">
        <authorList>
            <consortium name="EnsemblPlants"/>
        </authorList>
    </citation>
    <scope>IDENTIFICATION</scope>
</reference>
<dbReference type="InterPro" id="IPR055414">
    <property type="entry name" value="LRR_R13L4/SHOC2-like"/>
</dbReference>
<evidence type="ECO:0000313" key="3">
    <source>
        <dbReference type="EnsemblPlants" id="ORUFI11G23490.1"/>
    </source>
</evidence>
<dbReference type="PANTHER" id="PTHR47186">
    <property type="entry name" value="LEUCINE-RICH REPEAT-CONTAINING PROTEIN 57"/>
    <property type="match status" value="1"/>
</dbReference>
<dbReference type="SUPFAM" id="SSF52047">
    <property type="entry name" value="RNI-like"/>
    <property type="match status" value="1"/>
</dbReference>